<dbReference type="EMBL" id="LN854024">
    <property type="protein sequence ID" value="CRY97321.1"/>
    <property type="molecule type" value="Genomic_DNA"/>
</dbReference>
<proteinExistence type="predicted"/>
<dbReference type="AlphaFoldDB" id="A0A0H5Q5N1"/>
<sequence length="71" mass="7788">MSALPPRLTLEVGVHATDDRRWATVTAWGIDSGRYGSLVVGVISLAPDVELHDREELVDWLLRNLGSIAYG</sequence>
<accession>A0A0H5Q5N1</accession>
<name>A0A0H5Q5N1_9ZZZZ</name>
<reference evidence="1" key="1">
    <citation type="submission" date="2015-06" db="EMBL/GenBank/DDBJ databases">
        <authorList>
            <person name="Joergensen T."/>
        </authorList>
    </citation>
    <scope>NUCLEOTIDE SEQUENCE</scope>
    <source>
        <strain evidence="1">RGFK1485</strain>
    </source>
</reference>
<reference evidence="1" key="2">
    <citation type="submission" date="2015-07" db="EMBL/GenBank/DDBJ databases">
        <title>Plasmids, circular viruses and viroids from rat gut.</title>
        <authorList>
            <person name="Jorgensen T.J."/>
            <person name="Hansen M.A."/>
            <person name="Xu Z."/>
            <person name="Tabak M.A."/>
            <person name="Sorensen S.J."/>
            <person name="Hansen L.H."/>
        </authorList>
    </citation>
    <scope>NUCLEOTIDE SEQUENCE</scope>
    <source>
        <strain evidence="1">RGFK1485</strain>
    </source>
</reference>
<organism evidence="1">
    <name type="scientific">uncultured prokaryote</name>
    <dbReference type="NCBI Taxonomy" id="198431"/>
    <lineage>
        <taxon>unclassified sequences</taxon>
        <taxon>environmental samples</taxon>
    </lineage>
</organism>
<evidence type="ECO:0000313" key="1">
    <source>
        <dbReference type="EMBL" id="CRY97321.1"/>
    </source>
</evidence>
<protein>
    <submittedName>
        <fullName evidence="1">Uncharacterized protein</fullName>
    </submittedName>
</protein>